<feature type="domain" description="Microcin J25-processing protein McjB C-terminal" evidence="1">
    <location>
        <begin position="22"/>
        <end position="130"/>
    </location>
</feature>
<dbReference type="InterPro" id="IPR032708">
    <property type="entry name" value="McjB_C"/>
</dbReference>
<organism evidence="2 3">
    <name type="scientific">Amycolatopsis coloradensis</name>
    <dbReference type="NCBI Taxonomy" id="76021"/>
    <lineage>
        <taxon>Bacteria</taxon>
        <taxon>Bacillati</taxon>
        <taxon>Actinomycetota</taxon>
        <taxon>Actinomycetes</taxon>
        <taxon>Pseudonocardiales</taxon>
        <taxon>Pseudonocardiaceae</taxon>
        <taxon>Amycolatopsis</taxon>
    </lineage>
</organism>
<proteinExistence type="predicted"/>
<sequence>MSLIPGTGARPPLRRRVFVRAAVGTAHLLARLPPRRLRIVLELLRRGAVPAGYEQVLSARRDVTATSTRCAGRYCLPRSLATTLLCRMRGVWPTWCTGVRTPPFAAHAWVEADGRPVCEPDETATYRVMISVPPLATPTRTA</sequence>
<dbReference type="STRING" id="76021.BS329_37680"/>
<evidence type="ECO:0000313" key="2">
    <source>
        <dbReference type="EMBL" id="OLZ44158.1"/>
    </source>
</evidence>
<evidence type="ECO:0000313" key="3">
    <source>
        <dbReference type="Proteomes" id="UP000187486"/>
    </source>
</evidence>
<protein>
    <recommendedName>
        <fullName evidence="1">Microcin J25-processing protein McjB C-terminal domain-containing protein</fullName>
    </recommendedName>
</protein>
<dbReference type="EMBL" id="MQUQ01000028">
    <property type="protein sequence ID" value="OLZ44158.1"/>
    <property type="molecule type" value="Genomic_DNA"/>
</dbReference>
<evidence type="ECO:0000259" key="1">
    <source>
        <dbReference type="Pfam" id="PF13471"/>
    </source>
</evidence>
<comment type="caution">
    <text evidence="2">The sequence shown here is derived from an EMBL/GenBank/DDBJ whole genome shotgun (WGS) entry which is preliminary data.</text>
</comment>
<name>A0A1R0KFL3_9PSEU</name>
<dbReference type="RefSeq" id="WP_076167865.1">
    <property type="nucleotide sequence ID" value="NZ_JBEZVB010000166.1"/>
</dbReference>
<gene>
    <name evidence="2" type="ORF">BS329_37680</name>
</gene>
<dbReference type="Pfam" id="PF13471">
    <property type="entry name" value="Transglut_core3"/>
    <property type="match status" value="1"/>
</dbReference>
<dbReference type="AlphaFoldDB" id="A0A1R0KFL3"/>
<dbReference type="Proteomes" id="UP000187486">
    <property type="component" value="Unassembled WGS sequence"/>
</dbReference>
<accession>A0A1R0KFL3</accession>
<dbReference type="NCBIfam" id="NF033537">
    <property type="entry name" value="lasso_biosyn_B2"/>
    <property type="match status" value="1"/>
</dbReference>
<keyword evidence="3" id="KW-1185">Reference proteome</keyword>
<dbReference type="OrthoDB" id="583768at2"/>
<reference evidence="2 3" key="1">
    <citation type="submission" date="2016-01" db="EMBL/GenBank/DDBJ databases">
        <title>Amycolatopsis coloradensis genome sequencing and assembly.</title>
        <authorList>
            <person name="Mayilraj S."/>
        </authorList>
    </citation>
    <scope>NUCLEOTIDE SEQUENCE [LARGE SCALE GENOMIC DNA]</scope>
    <source>
        <strain evidence="2 3">DSM 44225</strain>
    </source>
</reference>
<dbReference type="InterPro" id="IPR053521">
    <property type="entry name" value="McjB-like"/>
</dbReference>